<evidence type="ECO:0000313" key="2">
    <source>
        <dbReference type="EMBL" id="GAA0251724.1"/>
    </source>
</evidence>
<gene>
    <name evidence="2" type="ORF">GCM10010492_60170</name>
</gene>
<proteinExistence type="predicted"/>
<dbReference type="EMBL" id="BAAABU010000019">
    <property type="protein sequence ID" value="GAA0251724.1"/>
    <property type="molecule type" value="Genomic_DNA"/>
</dbReference>
<protein>
    <recommendedName>
        <fullName evidence="1">Allene oxide cyclase barrel-like domain-containing protein</fullName>
    </recommendedName>
</protein>
<accession>A0ABP3E3U6</accession>
<dbReference type="InterPro" id="IPR044859">
    <property type="entry name" value="Allene_oxi_cyc_Dirigent"/>
</dbReference>
<reference evidence="3" key="1">
    <citation type="journal article" date="2019" name="Int. J. Syst. Evol. Microbiol.">
        <title>The Global Catalogue of Microorganisms (GCM) 10K type strain sequencing project: providing services to taxonomists for standard genome sequencing and annotation.</title>
        <authorList>
            <consortium name="The Broad Institute Genomics Platform"/>
            <consortium name="The Broad Institute Genome Sequencing Center for Infectious Disease"/>
            <person name="Wu L."/>
            <person name="Ma J."/>
        </authorList>
    </citation>
    <scope>NUCLEOTIDE SEQUENCE [LARGE SCALE GENOMIC DNA]</scope>
    <source>
        <strain evidence="3">JCM 3380</strain>
    </source>
</reference>
<keyword evidence="3" id="KW-1185">Reference proteome</keyword>
<evidence type="ECO:0000313" key="3">
    <source>
        <dbReference type="Proteomes" id="UP001500416"/>
    </source>
</evidence>
<dbReference type="Gene3D" id="2.40.480.10">
    <property type="entry name" value="Allene oxide cyclase-like"/>
    <property type="match status" value="1"/>
</dbReference>
<dbReference type="Pfam" id="PF18678">
    <property type="entry name" value="AOC_like"/>
    <property type="match status" value="1"/>
</dbReference>
<comment type="caution">
    <text evidence="2">The sequence shown here is derived from an EMBL/GenBank/DDBJ whole genome shotgun (WGS) entry which is preliminary data.</text>
</comment>
<name>A0ABP3E3U6_9PSEU</name>
<evidence type="ECO:0000259" key="1">
    <source>
        <dbReference type="Pfam" id="PF18678"/>
    </source>
</evidence>
<feature type="domain" description="Allene oxide cyclase barrel-like" evidence="1">
    <location>
        <begin position="45"/>
        <end position="147"/>
    </location>
</feature>
<dbReference type="InterPro" id="IPR041013">
    <property type="entry name" value="AOC-like"/>
</dbReference>
<sequence length="164" mass="16987">MEMRGRPWVVLALVGGLVGAVVPAAVGERQVTVEVMAKRTLMSAVANIAVGAGFVSGGELTAPGGRAKVGDGFSHCGVLSVSASVPPAITAHCTSTFKLQDGELHLSSLRTYKSLDAGFDDTTIAVVGGTGKYANVRGEGKVTRATFADRADVGYRFTFTLLER</sequence>
<organism evidence="2 3">
    <name type="scientific">Saccharothrix mutabilis subsp. mutabilis</name>
    <dbReference type="NCBI Taxonomy" id="66855"/>
    <lineage>
        <taxon>Bacteria</taxon>
        <taxon>Bacillati</taxon>
        <taxon>Actinomycetota</taxon>
        <taxon>Actinomycetes</taxon>
        <taxon>Pseudonocardiales</taxon>
        <taxon>Pseudonocardiaceae</taxon>
        <taxon>Saccharothrix</taxon>
    </lineage>
</organism>
<dbReference type="Proteomes" id="UP001500416">
    <property type="component" value="Unassembled WGS sequence"/>
</dbReference>